<dbReference type="Pfam" id="PF13946">
    <property type="entry name" value="DUF4214"/>
    <property type="match status" value="1"/>
</dbReference>
<accession>A0A941DD06</accession>
<dbReference type="EMBL" id="JAGSPM010000002">
    <property type="protein sequence ID" value="MBR7745975.1"/>
    <property type="molecule type" value="Genomic_DNA"/>
</dbReference>
<name>A0A941DD06_9BURK</name>
<feature type="domain" description="DUF4214" evidence="1">
    <location>
        <begin position="4"/>
        <end position="54"/>
    </location>
</feature>
<gene>
    <name evidence="2" type="ORF">KDM92_05235</name>
</gene>
<evidence type="ECO:0000313" key="2">
    <source>
        <dbReference type="EMBL" id="MBR7745975.1"/>
    </source>
</evidence>
<keyword evidence="3" id="KW-1185">Reference proteome</keyword>
<evidence type="ECO:0000313" key="3">
    <source>
        <dbReference type="Proteomes" id="UP000680158"/>
    </source>
</evidence>
<dbReference type="AlphaFoldDB" id="A0A941DD06"/>
<organism evidence="2 3">
    <name type="scientific">Undibacterium baiyunense</name>
    <dbReference type="NCBI Taxonomy" id="2828731"/>
    <lineage>
        <taxon>Bacteria</taxon>
        <taxon>Pseudomonadati</taxon>
        <taxon>Pseudomonadota</taxon>
        <taxon>Betaproteobacteria</taxon>
        <taxon>Burkholderiales</taxon>
        <taxon>Oxalobacteraceae</taxon>
        <taxon>Undibacterium</taxon>
    </lineage>
</organism>
<dbReference type="RefSeq" id="WP_212683326.1">
    <property type="nucleotide sequence ID" value="NZ_JAGSPM010000002.1"/>
</dbReference>
<sequence>MGLNASFVQKIYIAYFGRPADVAGLAYWEEQLDKKIISIEKLAESFSLQTEYQNIYRGKNSKEVLSDMYRNLFGREADVPGLNYWSKEVEIGNINIGLAALALVNGTTPGSTDEKTISNKLQYAIDFTQGLRSTPDITNLYKDPQAFIQVRENLKKINSDSASVTSTIPVLKAKIDIPAAVSGINWSEAQQPIKVNIDLTSLLVMPGYKIEVLKNNSPFSNAVTYTLTETDIKNKKLSIVIPANAGWGPDGIQTLAVQISDLAGQKGEIGIGTNVMIDTIVPNLPSKGFLTTSKALSGTSGGDYFVSNLKFDISPSSQNGNQAILKIGDRIVSSQNVVQNAATSLDFIFDYALGKQLYEAYSINKNLIFTIIDPAGNQQQINLSSGAIPLEQLSATITPPSNIKVIPIGGILQENAVNSTNINLKFSAEIDGASFSGGKATLKLSGREIASDLEILASDKTVDFDLRTTSNAALTAILQTGGDLSVSVINQNNIEISTTQSVVLRVDSSPPTPTAILTPPNNIQILPIGGTLVPNTLNSSNTGLKVSANITPGTAVGGVAALRIGNIVIDTDTTINASDNIVTFSIAGDSSSLLQKTIKAGGTITVSLSDINGKTVTSTNNPELHVKYDDLSSEPTSVSGKINAFELFAIRSVNSQFPSWDQLAVQLKAVVPPLPSNVASASLLLGGRSIATDTNVLKGDERLDFQFASVNKNQFGYAGFKIVFFDVNMKELASSPDLRSQWGESRYMVTHIGPPEASGVTLTAVGGNVVSNKFNASNTGIYAEATIAAQELIGGKVELRTTGGDKLLASVNITKDSGNLVKFDLANLGASGLKSAISSDTGFTIRVVDKDGSFSPTNSPIFNADYLPPNSAIKLNIVDSGQNKSLEASITAGQIQGGKAILTVNGINIASDLTIGANDGLVSFALSPNDSLNISNYISAGNAQISLYDLAGNLTSTNLQTLPVTVNANPDRDISPPSAAVSNALTIINNGQYTFEFGTKAILKFNEPTSKQINLTNLHIVPTGGTYISNPNFGVGATGIWNAAGDEFTITLGSSSTVMLGSSTIIVVGVQDLSGNSADVYFNR</sequence>
<proteinExistence type="predicted"/>
<protein>
    <submittedName>
        <fullName evidence="2">DUF4214 domain-containing protein</fullName>
    </submittedName>
</protein>
<reference evidence="2 3" key="1">
    <citation type="submission" date="2021-04" db="EMBL/GenBank/DDBJ databases">
        <title>novel species isolated from subtropical streams in China.</title>
        <authorList>
            <person name="Lu H."/>
        </authorList>
    </citation>
    <scope>NUCLEOTIDE SEQUENCE [LARGE SCALE GENOMIC DNA]</scope>
    <source>
        <strain evidence="2 3">BYS107W</strain>
    </source>
</reference>
<dbReference type="InterPro" id="IPR025282">
    <property type="entry name" value="DUF4214"/>
</dbReference>
<dbReference type="InterPro" id="IPR038255">
    <property type="entry name" value="PBS_linker_sf"/>
</dbReference>
<dbReference type="Gene3D" id="1.10.3130.20">
    <property type="entry name" value="Phycobilisome linker domain"/>
    <property type="match status" value="1"/>
</dbReference>
<dbReference type="Proteomes" id="UP000680158">
    <property type="component" value="Unassembled WGS sequence"/>
</dbReference>
<comment type="caution">
    <text evidence="2">The sequence shown here is derived from an EMBL/GenBank/DDBJ whole genome shotgun (WGS) entry which is preliminary data.</text>
</comment>
<evidence type="ECO:0000259" key="1">
    <source>
        <dbReference type="Pfam" id="PF13946"/>
    </source>
</evidence>